<dbReference type="EMBL" id="UGMA01000005">
    <property type="protein sequence ID" value="STU96366.1"/>
    <property type="molecule type" value="Genomic_DNA"/>
</dbReference>
<name>A0A378A325_KLEPN</name>
<evidence type="ECO:0000313" key="1">
    <source>
        <dbReference type="EMBL" id="STU96366.1"/>
    </source>
</evidence>
<dbReference type="InterPro" id="IPR025727">
    <property type="entry name" value="YbfN-like"/>
</dbReference>
<keyword evidence="1" id="KW-0449">Lipoprotein</keyword>
<reference evidence="1 2" key="1">
    <citation type="submission" date="2018-06" db="EMBL/GenBank/DDBJ databases">
        <authorList>
            <consortium name="Pathogen Informatics"/>
            <person name="Doyle S."/>
        </authorList>
    </citation>
    <scope>NUCLEOTIDE SEQUENCE [LARGE SCALE GENOMIC DNA]</scope>
    <source>
        <strain evidence="1 2">NCTC9504</strain>
    </source>
</reference>
<accession>A0A378A325</accession>
<proteinExistence type="predicted"/>
<protein>
    <submittedName>
        <fullName evidence="1">Lipoprotein ybfN</fullName>
    </submittedName>
</protein>
<organism evidence="1 2">
    <name type="scientific">Klebsiella pneumoniae subsp. pneumoniae</name>
    <dbReference type="NCBI Taxonomy" id="72407"/>
    <lineage>
        <taxon>Bacteria</taxon>
        <taxon>Pseudomonadati</taxon>
        <taxon>Pseudomonadota</taxon>
        <taxon>Gammaproteobacteria</taxon>
        <taxon>Enterobacterales</taxon>
        <taxon>Enterobacteriaceae</taxon>
        <taxon>Klebsiella/Raoultella group</taxon>
        <taxon>Klebsiella</taxon>
        <taxon>Klebsiella pneumoniae complex</taxon>
    </lineage>
</organism>
<sequence length="120" mass="13462">MSLPHLWENDNEKMLLIAMMAAGLVACTTSPAPKEDTKLKDAYSACINTAEGNPDKIEACQSVLNVLKKDKQHQQFANQESVRVLDYQQCIQATRTGNDQAVKARCDQIWKEIRSNNTTH</sequence>
<dbReference type="Proteomes" id="UP000254020">
    <property type="component" value="Unassembled WGS sequence"/>
</dbReference>
<dbReference type="Pfam" id="PF13982">
    <property type="entry name" value="YbfN"/>
    <property type="match status" value="1"/>
</dbReference>
<gene>
    <name evidence="1" type="ORF">NCTC9504_04658</name>
</gene>
<evidence type="ECO:0000313" key="2">
    <source>
        <dbReference type="Proteomes" id="UP000254020"/>
    </source>
</evidence>
<dbReference type="AlphaFoldDB" id="A0A378A325"/>